<dbReference type="Gene3D" id="3.30.1360.120">
    <property type="entry name" value="Probable tRNA modification gtpase trme, domain 1"/>
    <property type="match status" value="1"/>
</dbReference>
<dbReference type="SUPFAM" id="SSF101790">
    <property type="entry name" value="Aminomethyltransferase beta-barrel domain"/>
    <property type="match status" value="1"/>
</dbReference>
<dbReference type="Gene3D" id="1.10.10.1100">
    <property type="entry name" value="BFD-like [2Fe-2S]-binding domain"/>
    <property type="match status" value="1"/>
</dbReference>
<feature type="domain" description="SoxA A3" evidence="5">
    <location>
        <begin position="493"/>
        <end position="578"/>
    </location>
</feature>
<dbReference type="OrthoDB" id="5287468at2"/>
<dbReference type="SUPFAM" id="SSF51905">
    <property type="entry name" value="FAD/NAD(P)-binding domain"/>
    <property type="match status" value="1"/>
</dbReference>
<dbReference type="STRING" id="490829.SAMN05421850_101865"/>
<feature type="domain" description="GCVT N-terminal" evidence="3">
    <location>
        <begin position="593"/>
        <end position="862"/>
    </location>
</feature>
<reference evidence="6 7" key="1">
    <citation type="submission" date="2016-10" db="EMBL/GenBank/DDBJ databases">
        <authorList>
            <person name="de Groot N.N."/>
        </authorList>
    </citation>
    <scope>NUCLEOTIDE SEQUENCE [LARGE SCALE GENOMIC DNA]</scope>
    <source>
        <strain evidence="6 7">DSM 28010</strain>
    </source>
</reference>
<dbReference type="InterPro" id="IPR028896">
    <property type="entry name" value="GcvT/YgfZ/DmdA"/>
</dbReference>
<dbReference type="Pfam" id="PF08669">
    <property type="entry name" value="GCV_T_C"/>
    <property type="match status" value="1"/>
</dbReference>
<gene>
    <name evidence="6" type="ORF">SAMN05421850_101865</name>
</gene>
<evidence type="ECO:0000259" key="3">
    <source>
        <dbReference type="Pfam" id="PF01571"/>
    </source>
</evidence>
<dbReference type="GO" id="GO:0046653">
    <property type="term" value="P:tetrahydrofolate metabolic process"/>
    <property type="evidence" value="ECO:0007669"/>
    <property type="project" value="InterPro"/>
</dbReference>
<dbReference type="SUPFAM" id="SSF103025">
    <property type="entry name" value="Folate-binding domain"/>
    <property type="match status" value="1"/>
</dbReference>
<keyword evidence="7" id="KW-1185">Reference proteome</keyword>
<evidence type="ECO:0000313" key="6">
    <source>
        <dbReference type="EMBL" id="SDI16683.1"/>
    </source>
</evidence>
<evidence type="ECO:0000256" key="2">
    <source>
        <dbReference type="ARBA" id="ARBA00023002"/>
    </source>
</evidence>
<dbReference type="InterPro" id="IPR041854">
    <property type="entry name" value="BFD-like_2Fe2S-bd_dom_sf"/>
</dbReference>
<dbReference type="InterPro" id="IPR036188">
    <property type="entry name" value="FAD/NAD-bd_sf"/>
</dbReference>
<keyword evidence="2" id="KW-0560">Oxidoreductase</keyword>
<dbReference type="InterPro" id="IPR041117">
    <property type="entry name" value="SoxA_A3"/>
</dbReference>
<dbReference type="Gene3D" id="3.50.50.60">
    <property type="entry name" value="FAD/NAD(P)-binding domain"/>
    <property type="match status" value="1"/>
</dbReference>
<dbReference type="Pfam" id="PF13510">
    <property type="entry name" value="Fer2_4"/>
    <property type="match status" value="1"/>
</dbReference>
<dbReference type="GO" id="GO:0008115">
    <property type="term" value="F:sarcosine oxidase activity"/>
    <property type="evidence" value="ECO:0007669"/>
    <property type="project" value="InterPro"/>
</dbReference>
<name>A0A1G8ICS0_9RHOB</name>
<comment type="similarity">
    <text evidence="1">Belongs to the GcvT family.</text>
</comment>
<dbReference type="InterPro" id="IPR006222">
    <property type="entry name" value="GCVT_N"/>
</dbReference>
<dbReference type="Gene3D" id="3.10.20.440">
    <property type="entry name" value="2Fe-2S iron-sulphur cluster binding domain, sarcosine oxidase, alpha subunit, N-terminal domain"/>
    <property type="match status" value="1"/>
</dbReference>
<dbReference type="InterPro" id="IPR029043">
    <property type="entry name" value="GcvT/YgfZ_C"/>
</dbReference>
<dbReference type="Pfam" id="PF12831">
    <property type="entry name" value="FAD_oxidored"/>
    <property type="match status" value="1"/>
</dbReference>
<dbReference type="PRINTS" id="PR00368">
    <property type="entry name" value="FADPNR"/>
</dbReference>
<dbReference type="Proteomes" id="UP000199340">
    <property type="component" value="Unassembled WGS sequence"/>
</dbReference>
<dbReference type="AlphaFoldDB" id="A0A1G8ICS0"/>
<dbReference type="RefSeq" id="WP_090026744.1">
    <property type="nucleotide sequence ID" value="NZ_FNEB01000001.1"/>
</dbReference>
<dbReference type="PRINTS" id="PR00469">
    <property type="entry name" value="PNDRDTASEII"/>
</dbReference>
<dbReference type="NCBIfam" id="TIGR01372">
    <property type="entry name" value="soxA"/>
    <property type="match status" value="1"/>
</dbReference>
<dbReference type="InterPro" id="IPR006277">
    <property type="entry name" value="Sarcosine_oxidase_asu"/>
</dbReference>
<evidence type="ECO:0000259" key="4">
    <source>
        <dbReference type="Pfam" id="PF08669"/>
    </source>
</evidence>
<sequence>MRLDKPGQIDRSQALRFTFDGREYGGFQGDTLASALIANDVRVVGRSFKYHRPRGVFSAGSEEPNALVTIGQGAASEPNLRATTTELCEGLVAQSQNRWPSLEYDLLALNDLFAPFLGAGFYYKTFMWPAKFWERLYEPMIRRAAGLGALSGAPNADHYEKAYAHCDVLVIGAGPAGLMAALAAGRAGLDVILADEDVRTGGRLNAETVEVDGRPGADWAQAVTDDLYAMGNVRIMTRTTVTGAYDGGTYGALERLSPDVAARTGAPRECFWRIAARRTILAAGALERPVAFQNNDRPGVMMAGALRAYVNRWAVSPGKTVTVFGNNDDAHRTAADLLAAGVHVAALIDARPEASTDLPVRFYAGAQVTNAHGRGGLEAISIATLSGIDKVQTDCLAMSGGWNPTLHLTCHMNGRPDWSPALAAFVPRDGAVPGLVAAGACRGDFSTHACLSGGLEAARAVIRELGKRARKIDLPQAEDAPYRISPLWAVPGKGRAWLDFQNDVTVKDVKLAATENYSSVEHMKRYTTQGMAPDQGKNSNVNALAVLADATGRGIPETGTTTYRPPFVPVPIAAMGAGAQGAGFAPQRFTTSHQVSVDMGAPMIEAGLWYRPSYFPREGEKTWRQSCDREVGMVRRAVGVCDVSTLGKIDVQGPDAPAFLDFLYTNMFSSLKVGRTRYGLMLREDGHVMDDGTTARLGEHHFLMTTTTAAAGQVMKHMEFVHQCLVPQMDVSFISVTEQWAQFAVAGPKSREVLNGILDDPIDDDGFPFMACGPVSVMGVAGRLFRISFSGEHAYEVAVPARYGESLFRLLVQRAEELDGGAYGMEALNVLRIEKGFITHSEIHGRTTAFDIGMERMVSAKKDCIGKAMAARPGLSGPEREQLVGLVPTGAVKKLTAGAHLFDAGAAPVRENDQGYITSVGFSPTLGHFLGLGFLKDGRARHGEEIRMVDHVRQIETTCQVVDPVFFDPEGGRARG</sequence>
<proteinExistence type="inferred from homology"/>
<dbReference type="InterPro" id="IPR027266">
    <property type="entry name" value="TrmE/GcvT-like"/>
</dbReference>
<dbReference type="PIRSF" id="PIRSF037980">
    <property type="entry name" value="SoxA"/>
    <property type="match status" value="1"/>
</dbReference>
<evidence type="ECO:0000313" key="7">
    <source>
        <dbReference type="Proteomes" id="UP000199340"/>
    </source>
</evidence>
<dbReference type="InterPro" id="IPR042204">
    <property type="entry name" value="2Fe-2S-bd_N"/>
</dbReference>
<evidence type="ECO:0000256" key="1">
    <source>
        <dbReference type="ARBA" id="ARBA00008609"/>
    </source>
</evidence>
<dbReference type="PANTHER" id="PTHR43757:SF2">
    <property type="entry name" value="AMINOMETHYLTRANSFERASE, MITOCHONDRIAL"/>
    <property type="match status" value="1"/>
</dbReference>
<evidence type="ECO:0000259" key="5">
    <source>
        <dbReference type="Pfam" id="PF17806"/>
    </source>
</evidence>
<dbReference type="InterPro" id="IPR013977">
    <property type="entry name" value="GcvT_C"/>
</dbReference>
<accession>A0A1G8ICS0</accession>
<dbReference type="Pfam" id="PF01571">
    <property type="entry name" value="GCV_T"/>
    <property type="match status" value="1"/>
</dbReference>
<organism evidence="6 7">
    <name type="scientific">Lutimaribacter saemankumensis</name>
    <dbReference type="NCBI Taxonomy" id="490829"/>
    <lineage>
        <taxon>Bacteria</taxon>
        <taxon>Pseudomonadati</taxon>
        <taxon>Pseudomonadota</taxon>
        <taxon>Alphaproteobacteria</taxon>
        <taxon>Rhodobacterales</taxon>
        <taxon>Roseobacteraceae</taxon>
        <taxon>Lutimaribacter</taxon>
    </lineage>
</organism>
<dbReference type="PANTHER" id="PTHR43757">
    <property type="entry name" value="AMINOMETHYLTRANSFERASE"/>
    <property type="match status" value="1"/>
</dbReference>
<protein>
    <submittedName>
        <fullName evidence="6">Sarcosine oxidase subunit alpha</fullName>
    </submittedName>
</protein>
<dbReference type="EMBL" id="FNEB01000001">
    <property type="protein sequence ID" value="SDI16683.1"/>
    <property type="molecule type" value="Genomic_DNA"/>
</dbReference>
<dbReference type="Pfam" id="PF17806">
    <property type="entry name" value="SO_alpha_A3"/>
    <property type="match status" value="1"/>
</dbReference>
<feature type="domain" description="Aminomethyltransferase C-terminal" evidence="4">
    <location>
        <begin position="882"/>
        <end position="968"/>
    </location>
</feature>